<reference evidence="1 2" key="1">
    <citation type="submission" date="2016-11" db="EMBL/GenBank/DDBJ databases">
        <authorList>
            <consortium name="Pathogen Informatics"/>
        </authorList>
    </citation>
    <scope>NUCLEOTIDE SEQUENCE [LARGE SCALE GENOMIC DNA]</scope>
    <source>
        <strain evidence="1 2">911</strain>
    </source>
</reference>
<accession>A0A1U2DYN0</accession>
<evidence type="ECO:0000313" key="2">
    <source>
        <dbReference type="Proteomes" id="UP000190074"/>
    </source>
</evidence>
<name>A0A1U2DYN0_9MYCO</name>
<organism evidence="1 2">
    <name type="scientific">Mycobacteroides abscessus subsp. massiliense</name>
    <dbReference type="NCBI Taxonomy" id="1962118"/>
    <lineage>
        <taxon>Bacteria</taxon>
        <taxon>Bacillati</taxon>
        <taxon>Actinomycetota</taxon>
        <taxon>Actinomycetes</taxon>
        <taxon>Mycobacteriales</taxon>
        <taxon>Mycobacteriaceae</taxon>
        <taxon>Mycobacteroides</taxon>
        <taxon>Mycobacteroides abscessus</taxon>
    </lineage>
</organism>
<gene>
    <name evidence="1" type="ORF">SAMEA2259716_03655</name>
</gene>
<proteinExistence type="predicted"/>
<dbReference type="EMBL" id="FVGW01000007">
    <property type="protein sequence ID" value="SKM34923.1"/>
    <property type="molecule type" value="Genomic_DNA"/>
</dbReference>
<protein>
    <submittedName>
        <fullName evidence="1">Uncharacterized protein</fullName>
    </submittedName>
</protein>
<dbReference type="RefSeq" id="WP_236745783.1">
    <property type="nucleotide sequence ID" value="NZ_FVGW01000007.1"/>
</dbReference>
<evidence type="ECO:0000313" key="1">
    <source>
        <dbReference type="EMBL" id="SKM34923.1"/>
    </source>
</evidence>
<dbReference type="Proteomes" id="UP000190074">
    <property type="component" value="Unassembled WGS sequence"/>
</dbReference>
<dbReference type="AlphaFoldDB" id="A0A1U2DYN0"/>
<sequence>MIAEINALEANDLIDSQLAAGETRPGRVPACRCGAPWHGLPRGGCPGSHVAGELELSEEPAGEIYIDELYELRASHGPMQVIPSTFAAGPPVDDPESAMRRFIDDVHRMAEEMASRAGASDPMVIISGYGSPMDQLLAVGDDRASRFRLPPRQGLTMDAARTEERRRSWQQRLRRLFRSGSG</sequence>